<dbReference type="Gene3D" id="3.40.50.850">
    <property type="entry name" value="Isochorismatase-like"/>
    <property type="match status" value="1"/>
</dbReference>
<dbReference type="AlphaFoldDB" id="A0A3A3Z1J3"/>
<comment type="pathway">
    <text evidence="5">Cofactor biosynthesis; nicotinate biosynthesis; nicotinate from nicotinamide: step 1/1.</text>
</comment>
<dbReference type="RefSeq" id="WP_119949046.1">
    <property type="nucleotide sequence ID" value="NZ_QZEZ01000001.1"/>
</dbReference>
<gene>
    <name evidence="10" type="ORF">D5H78_04130</name>
</gene>
<dbReference type="InterPro" id="IPR036380">
    <property type="entry name" value="Isochorismatase-like_sf"/>
</dbReference>
<feature type="region of interest" description="Disordered" evidence="8">
    <location>
        <begin position="53"/>
        <end position="78"/>
    </location>
</feature>
<organism evidence="10 11">
    <name type="scientific">Vallicoccus soli</name>
    <dbReference type="NCBI Taxonomy" id="2339232"/>
    <lineage>
        <taxon>Bacteria</taxon>
        <taxon>Bacillati</taxon>
        <taxon>Actinomycetota</taxon>
        <taxon>Actinomycetes</taxon>
        <taxon>Motilibacterales</taxon>
        <taxon>Vallicoccaceae</taxon>
        <taxon>Vallicoccus</taxon>
    </lineage>
</organism>
<keyword evidence="11" id="KW-1185">Reference proteome</keyword>
<name>A0A3A3Z1J3_9ACTN</name>
<comment type="similarity">
    <text evidence="1">Belongs to the isochorismatase family.</text>
</comment>
<dbReference type="PANTHER" id="PTHR11080">
    <property type="entry name" value="PYRAZINAMIDASE/NICOTINAMIDASE"/>
    <property type="match status" value="1"/>
</dbReference>
<keyword evidence="3" id="KW-0479">Metal-binding</keyword>
<dbReference type="OrthoDB" id="9791276at2"/>
<keyword evidence="4" id="KW-0378">Hydrolase</keyword>
<evidence type="ECO:0000256" key="2">
    <source>
        <dbReference type="ARBA" id="ARBA00022642"/>
    </source>
</evidence>
<feature type="domain" description="Isochorismatase-like" evidence="9">
    <location>
        <begin position="7"/>
        <end position="197"/>
    </location>
</feature>
<evidence type="ECO:0000256" key="5">
    <source>
        <dbReference type="ARBA" id="ARBA00037900"/>
    </source>
</evidence>
<accession>A0A3A3Z1J3</accession>
<evidence type="ECO:0000256" key="6">
    <source>
        <dbReference type="ARBA" id="ARBA00039017"/>
    </source>
</evidence>
<evidence type="ECO:0000256" key="1">
    <source>
        <dbReference type="ARBA" id="ARBA00006336"/>
    </source>
</evidence>
<dbReference type="GO" id="GO:0019363">
    <property type="term" value="P:pyridine nucleotide biosynthetic process"/>
    <property type="evidence" value="ECO:0007669"/>
    <property type="project" value="UniProtKB-KW"/>
</dbReference>
<evidence type="ECO:0000313" key="11">
    <source>
        <dbReference type="Proteomes" id="UP000265614"/>
    </source>
</evidence>
<proteinExistence type="inferred from homology"/>
<protein>
    <recommendedName>
        <fullName evidence="6">nicotinamidase</fullName>
        <ecNumber evidence="6">3.5.1.19</ecNumber>
    </recommendedName>
    <alternativeName>
        <fullName evidence="7">Nicotinamide deamidase</fullName>
    </alternativeName>
</protein>
<keyword evidence="2" id="KW-0662">Pyridine nucleotide biosynthesis</keyword>
<dbReference type="EMBL" id="QZEZ01000001">
    <property type="protein sequence ID" value="RJK98120.1"/>
    <property type="molecule type" value="Genomic_DNA"/>
</dbReference>
<dbReference type="Proteomes" id="UP000265614">
    <property type="component" value="Unassembled WGS sequence"/>
</dbReference>
<evidence type="ECO:0000256" key="4">
    <source>
        <dbReference type="ARBA" id="ARBA00022801"/>
    </source>
</evidence>
<evidence type="ECO:0000259" key="9">
    <source>
        <dbReference type="Pfam" id="PF00857"/>
    </source>
</evidence>
<evidence type="ECO:0000313" key="10">
    <source>
        <dbReference type="EMBL" id="RJK98120.1"/>
    </source>
</evidence>
<reference evidence="10 11" key="1">
    <citation type="submission" date="2018-09" db="EMBL/GenBank/DDBJ databases">
        <title>YIM 75000 draft genome.</title>
        <authorList>
            <person name="Tang S."/>
            <person name="Feng Y."/>
        </authorList>
    </citation>
    <scope>NUCLEOTIDE SEQUENCE [LARGE SCALE GENOMIC DNA]</scope>
    <source>
        <strain evidence="10 11">YIM 75000</strain>
    </source>
</reference>
<dbReference type="InterPro" id="IPR052347">
    <property type="entry name" value="Isochorismatase_Nicotinamidase"/>
</dbReference>
<sequence length="200" mass="20614">MQEGRRALLVVDVQRDFVEGGSLGVAGGEAVAEAVSAFVRRTQGRYAAVVASRDHHEAHSDNGGHFPPPGAAPDFATTWPPHCVQGTDGVEYAPGLDLSLVTHHVRKGEGRPAYSLFEGATDDGRAVAEVLADAGVDRVDVVGIATDHCVRASALDAVRAGLATTVLVDLTAGVATRSTALALTELVRAGARLGTSDEVA</sequence>
<dbReference type="GO" id="GO:0008936">
    <property type="term" value="F:nicotinamidase activity"/>
    <property type="evidence" value="ECO:0007669"/>
    <property type="project" value="UniProtKB-EC"/>
</dbReference>
<evidence type="ECO:0000256" key="7">
    <source>
        <dbReference type="ARBA" id="ARBA00043224"/>
    </source>
</evidence>
<evidence type="ECO:0000256" key="8">
    <source>
        <dbReference type="SAM" id="MobiDB-lite"/>
    </source>
</evidence>
<dbReference type="EC" id="3.5.1.19" evidence="6"/>
<dbReference type="InterPro" id="IPR000868">
    <property type="entry name" value="Isochorismatase-like_dom"/>
</dbReference>
<dbReference type="PANTHER" id="PTHR11080:SF2">
    <property type="entry name" value="LD05707P"/>
    <property type="match status" value="1"/>
</dbReference>
<dbReference type="Pfam" id="PF00857">
    <property type="entry name" value="Isochorismatase"/>
    <property type="match status" value="1"/>
</dbReference>
<dbReference type="GO" id="GO:0046872">
    <property type="term" value="F:metal ion binding"/>
    <property type="evidence" value="ECO:0007669"/>
    <property type="project" value="UniProtKB-KW"/>
</dbReference>
<evidence type="ECO:0000256" key="3">
    <source>
        <dbReference type="ARBA" id="ARBA00022723"/>
    </source>
</evidence>
<comment type="caution">
    <text evidence="10">The sequence shown here is derived from an EMBL/GenBank/DDBJ whole genome shotgun (WGS) entry which is preliminary data.</text>
</comment>
<feature type="compositionally biased region" description="Basic and acidic residues" evidence="8">
    <location>
        <begin position="53"/>
        <end position="62"/>
    </location>
</feature>
<dbReference type="SUPFAM" id="SSF52499">
    <property type="entry name" value="Isochorismatase-like hydrolases"/>
    <property type="match status" value="1"/>
</dbReference>